<dbReference type="Pfam" id="PF13365">
    <property type="entry name" value="Trypsin_2"/>
    <property type="match status" value="1"/>
</dbReference>
<comment type="caution">
    <text evidence="10">The sequence shown here is derived from an EMBL/GenBank/DDBJ whole genome shotgun (WGS) entry which is preliminary data.</text>
</comment>
<dbReference type="InterPro" id="IPR055431">
    <property type="entry name" value="RsgI_M"/>
</dbReference>
<keyword evidence="5 8" id="KW-0472">Membrane</keyword>
<dbReference type="Gene3D" id="2.40.10.120">
    <property type="match status" value="1"/>
</dbReference>
<keyword evidence="2" id="KW-1003">Cell membrane</keyword>
<dbReference type="InterPro" id="IPR001940">
    <property type="entry name" value="Peptidase_S1C"/>
</dbReference>
<protein>
    <submittedName>
        <fullName evidence="10">Anti-sigma factor-like protein</fullName>
    </submittedName>
</protein>
<evidence type="ECO:0000256" key="3">
    <source>
        <dbReference type="ARBA" id="ARBA00022692"/>
    </source>
</evidence>
<dbReference type="Pfam" id="PF12791">
    <property type="entry name" value="RsgI_N"/>
    <property type="match status" value="1"/>
</dbReference>
<dbReference type="InterPro" id="IPR009003">
    <property type="entry name" value="Peptidase_S1_PA"/>
</dbReference>
<feature type="transmembrane region" description="Helical" evidence="8">
    <location>
        <begin position="149"/>
        <end position="167"/>
    </location>
</feature>
<evidence type="ECO:0000313" key="10">
    <source>
        <dbReference type="EMBL" id="PFH03257.1"/>
    </source>
</evidence>
<accession>A0AB36TH66</accession>
<sequence>MKITGVIVRIHKDRAIIRTDDNRLLAVKRHNDMMVGQIVSFDANEVHKVESKKYKYAASGKRIEKVQKTPKIKNFSRINNIKEFSRVDDIKNFSRVAATKETSQDSPQESKVENFSRVVDFSRVMNFSRVSNSKKNEIKNFSRISNIKNFSRIASIAAAFVLIFLFGRNVMLNNSSGSEYAYVSVDVNPSVEFTINSKHKVIVTSAINQDASEVLDGLELKEKDLKSALVMVLEKAESLGYISDDKNYVLVSMALNDKNKKTRDKREEKIDELKETIEQGIEALDNDTIVHRTVTVDLEERNKALENELSMGRYYLYLEAKEKGMDITIDEVKSSKISDLIEKIEDNTELAPTPTPVPPETPEPTPTPTASEATPSNSPVESKSPEAVPELGSREIEILGESVVLVTAYDENRKVVSQGSGFAVGTGLFATNYHLVKDGVVVKITAGDGKVYDVDGIVKYDKAKDLALLKTTVETGVNPLKLGTKKSLTKGSRIVAIGKANGAKNTVTKGSIKSLKVDGLTDAIELSASISKESTGGPVFDMKGNVVGITAYGISKQNVNAVIPADYVADWVKELSKHSFGNIRIVRKTLVFDSDFEFNFVVYKIIRALENEDAATYFGCMTDELYKDETRKNLEVLFTTYDLAYNIESINVVSKSEEQAKVSYVYTINKEAGPNFKNYRIIGECSLIKVDGTWKINDSEEKKEYIQ</sequence>
<dbReference type="AlphaFoldDB" id="A0AB36TH66"/>
<evidence type="ECO:0000259" key="9">
    <source>
        <dbReference type="PROSITE" id="PS51849"/>
    </source>
</evidence>
<proteinExistence type="predicted"/>
<keyword evidence="4 8" id="KW-1133">Transmembrane helix</keyword>
<dbReference type="Proteomes" id="UP000223596">
    <property type="component" value="Unassembled WGS sequence"/>
</dbReference>
<keyword evidence="6" id="KW-0175">Coiled coil</keyword>
<organism evidence="10 11">
    <name type="scientific">Acetivibrio thermocellus AD2</name>
    <dbReference type="NCBI Taxonomy" id="1138384"/>
    <lineage>
        <taxon>Bacteria</taxon>
        <taxon>Bacillati</taxon>
        <taxon>Bacillota</taxon>
        <taxon>Clostridia</taxon>
        <taxon>Eubacteriales</taxon>
        <taxon>Oscillospiraceae</taxon>
        <taxon>Acetivibrio</taxon>
    </lineage>
</organism>
<feature type="domain" description="RsgI N-terminal anti-sigma" evidence="9">
    <location>
        <begin position="3"/>
        <end position="50"/>
    </location>
</feature>
<dbReference type="PANTHER" id="PTHR43019">
    <property type="entry name" value="SERINE ENDOPROTEASE DEGS"/>
    <property type="match status" value="1"/>
</dbReference>
<dbReference type="PRINTS" id="PR00834">
    <property type="entry name" value="PROTEASES2C"/>
</dbReference>
<dbReference type="Pfam" id="PF23750">
    <property type="entry name" value="RsgI_M"/>
    <property type="match status" value="1"/>
</dbReference>
<dbReference type="EMBL" id="PDBW01000001">
    <property type="protein sequence ID" value="PFH03257.1"/>
    <property type="molecule type" value="Genomic_DNA"/>
</dbReference>
<dbReference type="GO" id="GO:0005886">
    <property type="term" value="C:plasma membrane"/>
    <property type="evidence" value="ECO:0007669"/>
    <property type="project" value="UniProtKB-SubCell"/>
</dbReference>
<evidence type="ECO:0000256" key="6">
    <source>
        <dbReference type="SAM" id="Coils"/>
    </source>
</evidence>
<comment type="subcellular location">
    <subcellularLocation>
        <location evidence="1">Cell membrane</location>
        <topology evidence="1">Single-pass membrane protein</topology>
    </subcellularLocation>
</comment>
<evidence type="ECO:0000256" key="2">
    <source>
        <dbReference type="ARBA" id="ARBA00022475"/>
    </source>
</evidence>
<feature type="compositionally biased region" description="Pro residues" evidence="7">
    <location>
        <begin position="353"/>
        <end position="367"/>
    </location>
</feature>
<feature type="compositionally biased region" description="Low complexity" evidence="7">
    <location>
        <begin position="368"/>
        <end position="379"/>
    </location>
</feature>
<dbReference type="PANTHER" id="PTHR43019:SF23">
    <property type="entry name" value="PROTEASE DO-LIKE 5, CHLOROPLASTIC"/>
    <property type="match status" value="1"/>
</dbReference>
<feature type="region of interest" description="Disordered" evidence="7">
    <location>
        <begin position="345"/>
        <end position="392"/>
    </location>
</feature>
<dbReference type="GO" id="GO:0006508">
    <property type="term" value="P:proteolysis"/>
    <property type="evidence" value="ECO:0007669"/>
    <property type="project" value="InterPro"/>
</dbReference>
<feature type="coiled-coil region" evidence="6">
    <location>
        <begin position="256"/>
        <end position="283"/>
    </location>
</feature>
<evidence type="ECO:0000256" key="7">
    <source>
        <dbReference type="SAM" id="MobiDB-lite"/>
    </source>
</evidence>
<dbReference type="SUPFAM" id="SSF50494">
    <property type="entry name" value="Trypsin-like serine proteases"/>
    <property type="match status" value="1"/>
</dbReference>
<name>A0AB36TH66_ACETH</name>
<dbReference type="RefSeq" id="WP_003512399.1">
    <property type="nucleotide sequence ID" value="NZ_CP013828.1"/>
</dbReference>
<dbReference type="InterPro" id="IPR024449">
    <property type="entry name" value="Anti-sigma_RsgI_N"/>
</dbReference>
<evidence type="ECO:0000256" key="4">
    <source>
        <dbReference type="ARBA" id="ARBA00022989"/>
    </source>
</evidence>
<keyword evidence="3 8" id="KW-0812">Transmembrane</keyword>
<dbReference type="GO" id="GO:0004252">
    <property type="term" value="F:serine-type endopeptidase activity"/>
    <property type="evidence" value="ECO:0007669"/>
    <property type="project" value="InterPro"/>
</dbReference>
<gene>
    <name evidence="10" type="ORF">M972_112059</name>
</gene>
<evidence type="ECO:0000256" key="5">
    <source>
        <dbReference type="ARBA" id="ARBA00023136"/>
    </source>
</evidence>
<evidence type="ECO:0000256" key="1">
    <source>
        <dbReference type="ARBA" id="ARBA00004162"/>
    </source>
</evidence>
<evidence type="ECO:0000313" key="11">
    <source>
        <dbReference type="Proteomes" id="UP000223596"/>
    </source>
</evidence>
<reference evidence="10 11" key="1">
    <citation type="submission" date="2017-09" db="EMBL/GenBank/DDBJ databases">
        <title>Evaluation of Pacific Biosciences Sequencing Technology to Finishing C. thermocellum Genome Sequences.</title>
        <authorList>
            <person name="Brown S."/>
        </authorList>
    </citation>
    <scope>NUCLEOTIDE SEQUENCE [LARGE SCALE GENOMIC DNA]</scope>
    <source>
        <strain evidence="10 11">AD2</strain>
    </source>
</reference>
<dbReference type="PROSITE" id="PS51849">
    <property type="entry name" value="RSGI_N"/>
    <property type="match status" value="1"/>
</dbReference>
<evidence type="ECO:0000256" key="8">
    <source>
        <dbReference type="SAM" id="Phobius"/>
    </source>
</evidence>